<keyword evidence="4 6" id="KW-1133">Transmembrane helix</keyword>
<keyword evidence="2" id="KW-1003">Cell membrane</keyword>
<accession>A0A0F5JCA0</accession>
<evidence type="ECO:0000313" key="9">
    <source>
        <dbReference type="EMBL" id="KKB55052.1"/>
    </source>
</evidence>
<comment type="subcellular location">
    <subcellularLocation>
        <location evidence="1">Cell membrane</location>
        <topology evidence="1">Multi-pass membrane protein</topology>
    </subcellularLocation>
</comment>
<dbReference type="InterPro" id="IPR050250">
    <property type="entry name" value="Macrolide_Exporter_MacB"/>
</dbReference>
<keyword evidence="10" id="KW-1185">Reference proteome</keyword>
<feature type="transmembrane region" description="Helical" evidence="6">
    <location>
        <begin position="402"/>
        <end position="425"/>
    </location>
</feature>
<evidence type="ECO:0008006" key="11">
    <source>
        <dbReference type="Google" id="ProtNLM"/>
    </source>
</evidence>
<proteinExistence type="predicted"/>
<dbReference type="Proteomes" id="UP000033035">
    <property type="component" value="Unassembled WGS sequence"/>
</dbReference>
<evidence type="ECO:0000256" key="6">
    <source>
        <dbReference type="SAM" id="Phobius"/>
    </source>
</evidence>
<keyword evidence="5 6" id="KW-0472">Membrane</keyword>
<dbReference type="HOGENOM" id="CLU_008713_0_0_10"/>
<evidence type="ECO:0000313" key="10">
    <source>
        <dbReference type="Proteomes" id="UP000033035"/>
    </source>
</evidence>
<name>A0A0F5JCA0_9BACT</name>
<dbReference type="AlphaFoldDB" id="A0A0F5JCA0"/>
<sequence length="772" mass="88859">MSMLRHYFKLAIRNLLKYKSQSVISIVGLAVGFTCFALATLWIRYEQTYDTFHDGADRIYVVRIASEMYNDGISQITPYPLAAFMKETFPEIETACNMQAWNCQFKYKEVEYSSFEIGVDSATMEMFRFDVISGNHNFMLPDNEEIAITDQLAAQLFGKEDPIGKEIDIYGKRKICAIVKPWDIHSNMPFEILASNRYEKEWNMSSWQTFIKIRKGVDIETFRKKLKEFKADKDPSFVISKTELTPITAMRYDRPSREVTVKYEHILLFASAGGLVILCALFNYLTLFITRIRMRNQEIALRKVCGSSDSNQLVLFAVEYMLTLVLALFTGLILIELALPTFKELSDIKLDNTAIYLEAVKYSGIIVILSFLLSLYPIYYFRRQTLNAMLKGSAGNRNKNTFQKISMAAQFIISICFIFCAVILMKQIHFLNRADYGLERTNRANVNVYPNIDGLKEEISKIPFVTEIFPEKLPPLFPRYARSFRSLNEWEGRQDSTASVQFETIDCNEEYLKFYGLQLVEGTFPANSSGKQVLINQAGVKAMKMDHPVGKTMLKGESQLVIAGVVKDFYIAPPTIPAKPVMLETTKEFNSNYDEGILFKYQEGSWPECKQRIEQLVKKMNPDIRNCSIVNMEEEYAKFLKSENALLLMLDFVTLVCVLISLFGVFSLVTLDCEQRRKEIAIRKVNGTTTRHIMYKFFMKYMLLLLTATAVAFPVGYLIMKPWVENYVIQTSFDWWIYPAILLSLATLISLCTSWRIWKASNQNPAETIKSE</sequence>
<keyword evidence="3 6" id="KW-0812">Transmembrane</keyword>
<dbReference type="PANTHER" id="PTHR30572">
    <property type="entry name" value="MEMBRANE COMPONENT OF TRANSPORTER-RELATED"/>
    <property type="match status" value="1"/>
</dbReference>
<gene>
    <name evidence="9" type="ORF">HMPREF1536_02505</name>
</gene>
<feature type="transmembrane region" description="Helical" evidence="6">
    <location>
        <begin position="21"/>
        <end position="43"/>
    </location>
</feature>
<dbReference type="InterPro" id="IPR003838">
    <property type="entry name" value="ABC3_permease_C"/>
</dbReference>
<evidence type="ECO:0000259" key="7">
    <source>
        <dbReference type="Pfam" id="PF02687"/>
    </source>
</evidence>
<dbReference type="EMBL" id="AQHW01000015">
    <property type="protein sequence ID" value="KKB55052.1"/>
    <property type="molecule type" value="Genomic_DNA"/>
</dbReference>
<feature type="transmembrane region" description="Helical" evidence="6">
    <location>
        <begin position="359"/>
        <end position="381"/>
    </location>
</feature>
<feature type="transmembrane region" description="Helical" evidence="6">
    <location>
        <begin position="645"/>
        <end position="669"/>
    </location>
</feature>
<evidence type="ECO:0000256" key="5">
    <source>
        <dbReference type="ARBA" id="ARBA00023136"/>
    </source>
</evidence>
<evidence type="ECO:0000256" key="4">
    <source>
        <dbReference type="ARBA" id="ARBA00022989"/>
    </source>
</evidence>
<organism evidence="9 10">
    <name type="scientific">Parabacteroides gordonii MS-1 = DSM 23371</name>
    <dbReference type="NCBI Taxonomy" id="1203610"/>
    <lineage>
        <taxon>Bacteria</taxon>
        <taxon>Pseudomonadati</taxon>
        <taxon>Bacteroidota</taxon>
        <taxon>Bacteroidia</taxon>
        <taxon>Bacteroidales</taxon>
        <taxon>Tannerellaceae</taxon>
        <taxon>Parabacteroides</taxon>
    </lineage>
</organism>
<protein>
    <recommendedName>
        <fullName evidence="11">ABC3 transporter permease protein domain-containing protein</fullName>
    </recommendedName>
</protein>
<feature type="transmembrane region" description="Helical" evidence="6">
    <location>
        <begin position="735"/>
        <end position="758"/>
    </location>
</feature>
<evidence type="ECO:0000256" key="2">
    <source>
        <dbReference type="ARBA" id="ARBA00022475"/>
    </source>
</evidence>
<comment type="caution">
    <text evidence="9">The sequence shown here is derived from an EMBL/GenBank/DDBJ whole genome shotgun (WGS) entry which is preliminary data.</text>
</comment>
<evidence type="ECO:0000256" key="3">
    <source>
        <dbReference type="ARBA" id="ARBA00022692"/>
    </source>
</evidence>
<feature type="domain" description="ABC3 transporter permease C-terminal" evidence="7">
    <location>
        <begin position="272"/>
        <end position="385"/>
    </location>
</feature>
<evidence type="ECO:0000256" key="1">
    <source>
        <dbReference type="ARBA" id="ARBA00004651"/>
    </source>
</evidence>
<dbReference type="STRING" id="1203610.HMPREF1536_02505"/>
<dbReference type="InterPro" id="IPR025857">
    <property type="entry name" value="MacB_PCD"/>
</dbReference>
<dbReference type="GO" id="GO:0005886">
    <property type="term" value="C:plasma membrane"/>
    <property type="evidence" value="ECO:0007669"/>
    <property type="project" value="UniProtKB-SubCell"/>
</dbReference>
<feature type="domain" description="MacB-like periplasmic core" evidence="8">
    <location>
        <begin position="22"/>
        <end position="228"/>
    </location>
</feature>
<feature type="transmembrane region" description="Helical" evidence="6">
    <location>
        <begin position="313"/>
        <end position="339"/>
    </location>
</feature>
<dbReference type="GO" id="GO:0022857">
    <property type="term" value="F:transmembrane transporter activity"/>
    <property type="evidence" value="ECO:0007669"/>
    <property type="project" value="TreeGrafter"/>
</dbReference>
<feature type="transmembrane region" description="Helical" evidence="6">
    <location>
        <begin position="701"/>
        <end position="720"/>
    </location>
</feature>
<feature type="domain" description="ABC3 transporter permease C-terminal" evidence="7">
    <location>
        <begin position="652"/>
        <end position="765"/>
    </location>
</feature>
<feature type="transmembrane region" description="Helical" evidence="6">
    <location>
        <begin position="266"/>
        <end position="292"/>
    </location>
</feature>
<dbReference type="PATRIC" id="fig|1203610.3.peg.2572"/>
<dbReference type="PANTHER" id="PTHR30572:SF18">
    <property type="entry name" value="ABC-TYPE MACROLIDE FAMILY EXPORT SYSTEM PERMEASE COMPONENT 2"/>
    <property type="match status" value="1"/>
</dbReference>
<dbReference type="RefSeq" id="WP_181988977.1">
    <property type="nucleotide sequence ID" value="NZ_KE386764.1"/>
</dbReference>
<evidence type="ECO:0000259" key="8">
    <source>
        <dbReference type="Pfam" id="PF12704"/>
    </source>
</evidence>
<dbReference type="Pfam" id="PF12704">
    <property type="entry name" value="MacB_PCD"/>
    <property type="match status" value="1"/>
</dbReference>
<reference evidence="9 10" key="1">
    <citation type="submission" date="2013-04" db="EMBL/GenBank/DDBJ databases">
        <title>The Genome Sequence of Parabacteroides gordonii DSM 23371.</title>
        <authorList>
            <consortium name="The Broad Institute Genomics Platform"/>
            <person name="Earl A."/>
            <person name="Ward D."/>
            <person name="Feldgarden M."/>
            <person name="Gevers D."/>
            <person name="Martens E."/>
            <person name="Sakamoto M."/>
            <person name="Benno Y."/>
            <person name="Suzuki N."/>
            <person name="Matsunaga N."/>
            <person name="Koshihara K."/>
            <person name="Seki M."/>
            <person name="Komiya H."/>
            <person name="Walker B."/>
            <person name="Young S."/>
            <person name="Zeng Q."/>
            <person name="Gargeya S."/>
            <person name="Fitzgerald M."/>
            <person name="Haas B."/>
            <person name="Abouelleil A."/>
            <person name="Allen A.W."/>
            <person name="Alvarado L."/>
            <person name="Arachchi H.M."/>
            <person name="Berlin A.M."/>
            <person name="Chapman S.B."/>
            <person name="Gainer-Dewar J."/>
            <person name="Goldberg J."/>
            <person name="Griggs A."/>
            <person name="Gujja S."/>
            <person name="Hansen M."/>
            <person name="Howarth C."/>
            <person name="Imamovic A."/>
            <person name="Ireland A."/>
            <person name="Larimer J."/>
            <person name="McCowan C."/>
            <person name="Murphy C."/>
            <person name="Pearson M."/>
            <person name="Poon T.W."/>
            <person name="Priest M."/>
            <person name="Roberts A."/>
            <person name="Saif S."/>
            <person name="Shea T."/>
            <person name="Sisk P."/>
            <person name="Sykes S."/>
            <person name="Wortman J."/>
            <person name="Nusbaum C."/>
            <person name="Birren B."/>
        </authorList>
    </citation>
    <scope>NUCLEOTIDE SEQUENCE [LARGE SCALE GENOMIC DNA]</scope>
    <source>
        <strain evidence="9 10">MS-1</strain>
    </source>
</reference>
<dbReference type="Pfam" id="PF02687">
    <property type="entry name" value="FtsX"/>
    <property type="match status" value="2"/>
</dbReference>